<keyword evidence="2" id="KW-1185">Reference proteome</keyword>
<evidence type="ECO:0000313" key="1">
    <source>
        <dbReference type="EMBL" id="KAK9320852.1"/>
    </source>
</evidence>
<protein>
    <submittedName>
        <fullName evidence="1">Fungal-specific transcription factor domain-containing protein</fullName>
    </submittedName>
</protein>
<comment type="caution">
    <text evidence="1">The sequence shown here is derived from an EMBL/GenBank/DDBJ whole genome shotgun (WGS) entry which is preliminary data.</text>
</comment>
<evidence type="ECO:0000313" key="2">
    <source>
        <dbReference type="Proteomes" id="UP001489719"/>
    </source>
</evidence>
<dbReference type="Proteomes" id="UP001489719">
    <property type="component" value="Unassembled WGS sequence"/>
</dbReference>
<proteinExistence type="predicted"/>
<organism evidence="1 2">
    <name type="scientific">Lipomyces orientalis</name>
    <dbReference type="NCBI Taxonomy" id="1233043"/>
    <lineage>
        <taxon>Eukaryota</taxon>
        <taxon>Fungi</taxon>
        <taxon>Dikarya</taxon>
        <taxon>Ascomycota</taxon>
        <taxon>Saccharomycotina</taxon>
        <taxon>Lipomycetes</taxon>
        <taxon>Lipomycetales</taxon>
        <taxon>Lipomycetaceae</taxon>
        <taxon>Lipomyces</taxon>
    </lineage>
</organism>
<reference evidence="2" key="1">
    <citation type="journal article" date="2024" name="Front. Bioeng. Biotechnol.">
        <title>Genome-scale model development and genomic sequencing of the oleaginous clade Lipomyces.</title>
        <authorList>
            <person name="Czajka J.J."/>
            <person name="Han Y."/>
            <person name="Kim J."/>
            <person name="Mondo S.J."/>
            <person name="Hofstad B.A."/>
            <person name="Robles A."/>
            <person name="Haridas S."/>
            <person name="Riley R."/>
            <person name="LaButti K."/>
            <person name="Pangilinan J."/>
            <person name="Andreopoulos W."/>
            <person name="Lipzen A."/>
            <person name="Yan J."/>
            <person name="Wang M."/>
            <person name="Ng V."/>
            <person name="Grigoriev I.V."/>
            <person name="Spatafora J.W."/>
            <person name="Magnuson J.K."/>
            <person name="Baker S.E."/>
            <person name="Pomraning K.R."/>
        </authorList>
    </citation>
    <scope>NUCLEOTIDE SEQUENCE [LARGE SCALE GENOMIC DNA]</scope>
    <source>
        <strain evidence="2">CBS 10300</strain>
    </source>
</reference>
<name>A0ACC3TI62_9ASCO</name>
<accession>A0ACC3TI62</accession>
<dbReference type="EMBL" id="MU970114">
    <property type="protein sequence ID" value="KAK9320852.1"/>
    <property type="molecule type" value="Genomic_DNA"/>
</dbReference>
<sequence length="877" mass="96981">MPSATADTSGSTSATALSHTIQLSALSPASPAATTSNVNPAVGAVQTATGTTRRRISRACDQCNQFRTKCDGKLPCKRCSALVIQCEYRRQMKKRGKGSQRYATKAHKDLQHQRDHTEDRMSLSPVIACADFPHPLQTPVVSIASSNSGATHNGIPPSSIVQLVNQPQPQQQQQILSSGLTTVSPGSTIGSTETSSASGGTGQSPNQSDDEQRLDGFAASVIGSNCPGSSAGHDYITSKQHGSPELMIRPLGGSKDLHDADAYMDGLDELIVPEVAQIFSNDNGHSVVTTKNSNVNQARMASIVIQRLESTTPRWLDIRSPISTSLSALFATPAPGTPPPPSDASHCAYPVLSPILPSLDFISPSLAADLLEVYFTNTIYGIAHFTRKSSILARHRRPRQCSKPLLYSFLYVAAHVSDHPRMTATPTSRTDIIAKLHYLTIQHLQPLIHADTDGTLDDVMTYIHLGIISSASEFKGASLRWWHAAWGLARVLKLNVEFSTSGSDPGLSSTSCKLLLGSIDVSEESREERRRVWWLLFLVDRHLGLCYNRPISVMDHESSGLYRPCRDDLWHSDLELIPAEMDPSRERGLSYRVTGSDVWGYFLPLMTLLGGIDDLHQLEMNNTLAFTRDITDPVRAKLRTRLDEFLKSVNEYAGATPPHIDGDDDDVTGPHSESPREPPTLPQHRRLTQQTCWKEYCQCLVHVFHILLSGYWDPIDMLSLPHTMVLDPDFVSVIQHSLDFAKCIRRILEVDQDLRIIPFFLGIHMLQGSFTLLYIVDVLGDKEVRVACETIVRAHEVCIVTLNTEYQRNFRQIMRGALQMINTLDERRRSAHVPYNHLYGGSPPKDVVLSEIGDSKRRRRGLLSLYRWCRGGNGLAV</sequence>
<gene>
    <name evidence="1" type="ORF">V1517DRAFT_194407</name>
</gene>